<feature type="region of interest" description="Disordered" evidence="1">
    <location>
        <begin position="196"/>
        <end position="224"/>
    </location>
</feature>
<organism evidence="2 3">
    <name type="scientific">Conidiobolus coronatus (strain ATCC 28846 / CBS 209.66 / NRRL 28638)</name>
    <name type="common">Delacroixia coronata</name>
    <dbReference type="NCBI Taxonomy" id="796925"/>
    <lineage>
        <taxon>Eukaryota</taxon>
        <taxon>Fungi</taxon>
        <taxon>Fungi incertae sedis</taxon>
        <taxon>Zoopagomycota</taxon>
        <taxon>Entomophthoromycotina</taxon>
        <taxon>Entomophthoromycetes</taxon>
        <taxon>Entomophthorales</taxon>
        <taxon>Ancylistaceae</taxon>
        <taxon>Conidiobolus</taxon>
    </lineage>
</organism>
<evidence type="ECO:0000313" key="2">
    <source>
        <dbReference type="EMBL" id="KXN70226.1"/>
    </source>
</evidence>
<dbReference type="OrthoDB" id="2422919at2759"/>
<dbReference type="AlphaFoldDB" id="A0A137P5D9"/>
<gene>
    <name evidence="2" type="ORF">CONCODRAFT_78973</name>
</gene>
<dbReference type="Proteomes" id="UP000070444">
    <property type="component" value="Unassembled WGS sequence"/>
</dbReference>
<keyword evidence="3" id="KW-1185">Reference proteome</keyword>
<reference evidence="2 3" key="1">
    <citation type="journal article" date="2015" name="Genome Biol. Evol.">
        <title>Phylogenomic analyses indicate that early fungi evolved digesting cell walls of algal ancestors of land plants.</title>
        <authorList>
            <person name="Chang Y."/>
            <person name="Wang S."/>
            <person name="Sekimoto S."/>
            <person name="Aerts A.L."/>
            <person name="Choi C."/>
            <person name="Clum A."/>
            <person name="LaButti K.M."/>
            <person name="Lindquist E.A."/>
            <person name="Yee Ngan C."/>
            <person name="Ohm R.A."/>
            <person name="Salamov A.A."/>
            <person name="Grigoriev I.V."/>
            <person name="Spatafora J.W."/>
            <person name="Berbee M.L."/>
        </authorList>
    </citation>
    <scope>NUCLEOTIDE SEQUENCE [LARGE SCALE GENOMIC DNA]</scope>
    <source>
        <strain evidence="2 3">NRRL 28638</strain>
    </source>
</reference>
<evidence type="ECO:0000313" key="3">
    <source>
        <dbReference type="Proteomes" id="UP000070444"/>
    </source>
</evidence>
<protein>
    <submittedName>
        <fullName evidence="2">Uncharacterized protein</fullName>
    </submittedName>
</protein>
<dbReference type="EMBL" id="KQ964509">
    <property type="protein sequence ID" value="KXN70226.1"/>
    <property type="molecule type" value="Genomic_DNA"/>
</dbReference>
<accession>A0A137P5D9</accession>
<evidence type="ECO:0000256" key="1">
    <source>
        <dbReference type="SAM" id="MobiDB-lite"/>
    </source>
</evidence>
<feature type="region of interest" description="Disordered" evidence="1">
    <location>
        <begin position="1"/>
        <end position="76"/>
    </location>
</feature>
<proteinExistence type="predicted"/>
<sequence length="240" mass="26713">MLATTEIITPPHKPSRGHRRTPSSNSMDIYAQMMETPLKETKPIETRPTIQTHINTPSPSSSASSLTESDYEISTPDCENLSPQHYPEFHRLQIDYQYLVHQNKQLDQEVKYAKMTIAALKSIIQQKDDDINSLKQSRFSVSAKVGATCPVITASIANDILSPEGEEEDPFNSPSVTNNIYQRKLKTSAKPLKITNNEEDLTPSSNHPATAVLTVPGGKKSFKDSIKSKISGRKSFWGKN</sequence>
<name>A0A137P5D9_CONC2</name>